<dbReference type="Pfam" id="PF20269">
    <property type="entry name" value="CATRA-N"/>
    <property type="match status" value="1"/>
</dbReference>
<evidence type="ECO:0000259" key="3">
    <source>
        <dbReference type="Pfam" id="PF20270"/>
    </source>
</evidence>
<dbReference type="InterPro" id="IPR046923">
    <property type="entry name" value="CATRA-C"/>
</dbReference>
<dbReference type="HOGENOM" id="CLU_517670_0_0_11"/>
<organism evidence="4 5">
    <name type="scientific">Saccharothrix espanaensis (strain ATCC 51144 / DSM 44229 / JCM 9112 / NBRC 15066 / NRRL 15764)</name>
    <dbReference type="NCBI Taxonomy" id="1179773"/>
    <lineage>
        <taxon>Bacteria</taxon>
        <taxon>Bacillati</taxon>
        <taxon>Actinomycetota</taxon>
        <taxon>Actinomycetes</taxon>
        <taxon>Pseudonocardiales</taxon>
        <taxon>Pseudonocardiaceae</taxon>
        <taxon>Saccharothrix</taxon>
    </lineage>
</organism>
<feature type="region of interest" description="Disordered" evidence="1">
    <location>
        <begin position="42"/>
        <end position="62"/>
    </location>
</feature>
<dbReference type="eggNOG" id="COG2114">
    <property type="taxonomic scope" value="Bacteria"/>
</dbReference>
<sequence>MAAEQELVVHAFAPSTGRPARRGRQWVQETWQRCQDLLGTAEPIAPTGLPGTPPAALDRGPDGPLAAAQNTAVDAQLVLRRAHDVLNLSLLLVSPSAEGLGAGVPPGWIEFDRWWAEIAGDVGVLLGVTRVYQAKLPVGEVRPHLPTHLRDTVRWDRPYRWDDDVTLWEPDLTVGPVRDIVAFAPPDKDPELSACTWSRGDPAMPVLARYLLHAVKLRHHVGVWQRDEDWLTRLRTQVDTHVDELRTDLDGTARAGVGGVEPGRDRAALADELRGDEAGLVVAADRVERMRKSVEIARVNMAAFRPRPLPADEGLAEWFLAQLGDTLDQVERSRGLARTIRDLVPAPVAPAVPPRPVGRAIRMGFMLDVVQYSGRTTFEEVLLQQRVEALVAGLLADLGLTFADTDHQGTGDGLLVFLPHDVDVQRVLPILLDRVVVRMGQDNTTYRDRLRLRLALDVGPVGVAALGFGGKVALVMGRLLDSGPLRQAVLDHPDADVVAMVSDRLHDYVVAEGAPGLDPERFERVSVAVKTFEAQAWLWRSNDGS</sequence>
<dbReference type="STRING" id="1179773.BN6_48550"/>
<dbReference type="EMBL" id="HE804045">
    <property type="protein sequence ID" value="CCH32127.1"/>
    <property type="molecule type" value="Genomic_DNA"/>
</dbReference>
<reference evidence="4 5" key="1">
    <citation type="journal article" date="2012" name="BMC Genomics">
        <title>Complete genome sequence of Saccharothrix espanaensis DSM 44229T and comparison to the other completely sequenced Pseudonocardiaceae.</title>
        <authorList>
            <person name="Strobel T."/>
            <person name="Al-Dilaimi A."/>
            <person name="Blom J."/>
            <person name="Gessner A."/>
            <person name="Kalinowski J."/>
            <person name="Luzhetska M."/>
            <person name="Puhler A."/>
            <person name="Szczepanowski R."/>
            <person name="Bechthold A."/>
            <person name="Ruckert C."/>
        </authorList>
    </citation>
    <scope>NUCLEOTIDE SEQUENCE [LARGE SCALE GENOMIC DNA]</scope>
    <source>
        <strain evidence="5">ATCC 51144 / DSM 44229 / JCM 9112 / NBRC 15066 / NRRL 15764</strain>
    </source>
</reference>
<name>K0K3J1_SACES</name>
<evidence type="ECO:0008006" key="6">
    <source>
        <dbReference type="Google" id="ProtNLM"/>
    </source>
</evidence>
<proteinExistence type="predicted"/>
<dbReference type="AlphaFoldDB" id="K0K3J1"/>
<evidence type="ECO:0000313" key="5">
    <source>
        <dbReference type="Proteomes" id="UP000006281"/>
    </source>
</evidence>
<accession>K0K3J1</accession>
<keyword evidence="5" id="KW-1185">Reference proteome</keyword>
<protein>
    <recommendedName>
        <fullName evidence="6">Guanylate cyclase domain-containing protein</fullName>
    </recommendedName>
</protein>
<dbReference type="NCBIfam" id="NF038357">
    <property type="entry name" value="BN6_48550_fam"/>
    <property type="match status" value="1"/>
</dbReference>
<dbReference type="OrthoDB" id="4149396at2"/>
<evidence type="ECO:0000259" key="2">
    <source>
        <dbReference type="Pfam" id="PF20269"/>
    </source>
</evidence>
<evidence type="ECO:0000256" key="1">
    <source>
        <dbReference type="SAM" id="MobiDB-lite"/>
    </source>
</evidence>
<dbReference type="InterPro" id="IPR046922">
    <property type="entry name" value="CATRA-N"/>
</dbReference>
<gene>
    <name evidence="4" type="ordered locus">BN6_48550</name>
</gene>
<dbReference type="Proteomes" id="UP000006281">
    <property type="component" value="Chromosome"/>
</dbReference>
<feature type="domain" description="CASPASE and TPR Repeat-Associated C-terminal" evidence="3">
    <location>
        <begin position="205"/>
        <end position="337"/>
    </location>
</feature>
<dbReference type="PATRIC" id="fig|1179773.3.peg.4869"/>
<dbReference type="BioCyc" id="SESP1179773:BN6_RS42300-MONOMER"/>
<dbReference type="Pfam" id="PF20270">
    <property type="entry name" value="CATRA-C"/>
    <property type="match status" value="1"/>
</dbReference>
<evidence type="ECO:0000313" key="4">
    <source>
        <dbReference type="EMBL" id="CCH32127.1"/>
    </source>
</evidence>
<feature type="domain" description="CASPASE and TPR Repeat-Associated N-terminal" evidence="2">
    <location>
        <begin position="6"/>
        <end position="200"/>
    </location>
</feature>
<dbReference type="RefSeq" id="WP_015102239.1">
    <property type="nucleotide sequence ID" value="NC_019673.1"/>
</dbReference>
<dbReference type="KEGG" id="sesp:BN6_48550"/>
<feature type="compositionally biased region" description="Low complexity" evidence="1">
    <location>
        <begin position="45"/>
        <end position="57"/>
    </location>
</feature>